<comment type="cofactor">
    <cofactor evidence="1">
        <name>Mg(2+)</name>
        <dbReference type="ChEBI" id="CHEBI:18420"/>
    </cofactor>
</comment>
<keyword evidence="4" id="KW-0548">Nucleotidyltransferase</keyword>
<evidence type="ECO:0000259" key="10">
    <source>
        <dbReference type="Pfam" id="PF01909"/>
    </source>
</evidence>
<comment type="similarity">
    <text evidence="9">Belongs to the MntA antitoxin family.</text>
</comment>
<evidence type="ECO:0000256" key="6">
    <source>
        <dbReference type="ARBA" id="ARBA00022741"/>
    </source>
</evidence>
<evidence type="ECO:0000256" key="1">
    <source>
        <dbReference type="ARBA" id="ARBA00001946"/>
    </source>
</evidence>
<evidence type="ECO:0000256" key="8">
    <source>
        <dbReference type="ARBA" id="ARBA00022842"/>
    </source>
</evidence>
<feature type="domain" description="Polymerase nucleotidyl transferase" evidence="10">
    <location>
        <begin position="12"/>
        <end position="88"/>
    </location>
</feature>
<evidence type="ECO:0000313" key="11">
    <source>
        <dbReference type="EMBL" id="PSB36970.1"/>
    </source>
</evidence>
<dbReference type="Proteomes" id="UP000238218">
    <property type="component" value="Unassembled WGS sequence"/>
</dbReference>
<dbReference type="InterPro" id="IPR052038">
    <property type="entry name" value="Type-VII_TA_antitoxin"/>
</dbReference>
<keyword evidence="7" id="KW-0067">ATP-binding</keyword>
<dbReference type="PANTHER" id="PTHR33571:SF12">
    <property type="entry name" value="BSL3053 PROTEIN"/>
    <property type="match status" value="1"/>
</dbReference>
<keyword evidence="12" id="KW-1185">Reference proteome</keyword>
<dbReference type="Pfam" id="PF01909">
    <property type="entry name" value="NTP_transf_2"/>
    <property type="match status" value="1"/>
</dbReference>
<keyword evidence="6" id="KW-0547">Nucleotide-binding</keyword>
<evidence type="ECO:0000313" key="12">
    <source>
        <dbReference type="Proteomes" id="UP000238218"/>
    </source>
</evidence>
<evidence type="ECO:0000256" key="3">
    <source>
        <dbReference type="ARBA" id="ARBA00022679"/>
    </source>
</evidence>
<dbReference type="SUPFAM" id="SSF81301">
    <property type="entry name" value="Nucleotidyltransferase"/>
    <property type="match status" value="1"/>
</dbReference>
<dbReference type="CDD" id="cd05403">
    <property type="entry name" value="NT_KNTase_like"/>
    <property type="match status" value="1"/>
</dbReference>
<evidence type="ECO:0000256" key="5">
    <source>
        <dbReference type="ARBA" id="ARBA00022723"/>
    </source>
</evidence>
<keyword evidence="3" id="KW-0808">Transferase</keyword>
<proteinExistence type="inferred from homology"/>
<dbReference type="InterPro" id="IPR002934">
    <property type="entry name" value="Polymerase_NTP_transf_dom"/>
</dbReference>
<gene>
    <name evidence="11" type="ORF">C7B81_11145</name>
</gene>
<accession>A0ABX5F636</accession>
<dbReference type="PANTHER" id="PTHR33571">
    <property type="entry name" value="SSL8005 PROTEIN"/>
    <property type="match status" value="1"/>
</dbReference>
<evidence type="ECO:0000256" key="7">
    <source>
        <dbReference type="ARBA" id="ARBA00022840"/>
    </source>
</evidence>
<comment type="caution">
    <text evidence="11">The sequence shown here is derived from an EMBL/GenBank/DDBJ whole genome shotgun (WGS) entry which is preliminary data.</text>
</comment>
<name>A0ABX5F636_9CHRO</name>
<keyword evidence="8" id="KW-0460">Magnesium</keyword>
<evidence type="ECO:0000256" key="4">
    <source>
        <dbReference type="ARBA" id="ARBA00022695"/>
    </source>
</evidence>
<protein>
    <submittedName>
        <fullName evidence="11">DNA polymerase subunit beta</fullName>
    </submittedName>
</protein>
<evidence type="ECO:0000256" key="2">
    <source>
        <dbReference type="ARBA" id="ARBA00022649"/>
    </source>
</evidence>
<dbReference type="EMBL" id="PVWP01000007">
    <property type="protein sequence ID" value="PSB36970.1"/>
    <property type="molecule type" value="Genomic_DNA"/>
</dbReference>
<dbReference type="Gene3D" id="3.30.460.10">
    <property type="entry name" value="Beta Polymerase, domain 2"/>
    <property type="match status" value="1"/>
</dbReference>
<sequence length="98" mass="10970">MDVSSETLISRLRQHAPVWSERFGVRSLRIFGSWARGTATPSSDVDLLVAFDGPATARRFYGLQLFLEDLLQQPVDLVTEQALRQELRPAVEADAITL</sequence>
<keyword evidence="5" id="KW-0479">Metal-binding</keyword>
<reference evidence="11 12" key="1">
    <citation type="submission" date="2018-03" db="EMBL/GenBank/DDBJ databases">
        <title>The ancient ancestry and fast evolution of plastids.</title>
        <authorList>
            <person name="Moore K.R."/>
            <person name="Magnabosco C."/>
            <person name="Momper L."/>
            <person name="Gold D.A."/>
            <person name="Bosak T."/>
            <person name="Fournier G.P."/>
        </authorList>
    </citation>
    <scope>NUCLEOTIDE SEQUENCE [LARGE SCALE GENOMIC DNA]</scope>
    <source>
        <strain evidence="11 12">CCALA 015</strain>
    </source>
</reference>
<keyword evidence="2" id="KW-1277">Toxin-antitoxin system</keyword>
<evidence type="ECO:0000256" key="9">
    <source>
        <dbReference type="ARBA" id="ARBA00038276"/>
    </source>
</evidence>
<dbReference type="InterPro" id="IPR043519">
    <property type="entry name" value="NT_sf"/>
</dbReference>
<dbReference type="RefSeq" id="WP_106221736.1">
    <property type="nucleotide sequence ID" value="NZ_PVWP01000007.1"/>
</dbReference>
<organism evidence="11 12">
    <name type="scientific">Aphanothece cf. minutissima CCALA 015</name>
    <dbReference type="NCBI Taxonomy" id="2107695"/>
    <lineage>
        <taxon>Bacteria</taxon>
        <taxon>Bacillati</taxon>
        <taxon>Cyanobacteriota</taxon>
        <taxon>Cyanophyceae</taxon>
        <taxon>Oscillatoriophycideae</taxon>
        <taxon>Chroococcales</taxon>
        <taxon>Aphanothecaceae</taxon>
        <taxon>Aphanothece</taxon>
    </lineage>
</organism>